<dbReference type="EMBL" id="AK416899">
    <property type="protein sequence ID" value="BAN20114.1"/>
    <property type="molecule type" value="mRNA"/>
</dbReference>
<keyword evidence="1" id="KW-0732">Signal</keyword>
<dbReference type="AlphaFoldDB" id="R4WCP2"/>
<evidence type="ECO:0000313" key="2">
    <source>
        <dbReference type="EMBL" id="BAN20114.1"/>
    </source>
</evidence>
<feature type="signal peptide" evidence="1">
    <location>
        <begin position="1"/>
        <end position="20"/>
    </location>
</feature>
<accession>R4WCP2</accession>
<evidence type="ECO:0000256" key="1">
    <source>
        <dbReference type="SAM" id="SignalP"/>
    </source>
</evidence>
<proteinExistence type="evidence at transcript level"/>
<sequence>MVGALLILSTVASLYTTSNAALEGYCGMGRHCGEGFKCCDPMSGFCCAHHLQCCRQGHTTFCCNASNLRDSTRAPKHTIDERKFGRI</sequence>
<name>R4WCP2_RIPPE</name>
<feature type="chain" id="PRO_5004372295" evidence="1">
    <location>
        <begin position="21"/>
        <end position="87"/>
    </location>
</feature>
<protein>
    <submittedName>
        <fullName evidence="2">Cysteine rich secreted protein</fullName>
    </submittedName>
</protein>
<organism evidence="2">
    <name type="scientific">Riptortus pedestris</name>
    <name type="common">Bean bug</name>
    <dbReference type="NCBI Taxonomy" id="329032"/>
    <lineage>
        <taxon>Eukaryota</taxon>
        <taxon>Metazoa</taxon>
        <taxon>Ecdysozoa</taxon>
        <taxon>Arthropoda</taxon>
        <taxon>Hexapoda</taxon>
        <taxon>Insecta</taxon>
        <taxon>Pterygota</taxon>
        <taxon>Neoptera</taxon>
        <taxon>Paraneoptera</taxon>
        <taxon>Hemiptera</taxon>
        <taxon>Heteroptera</taxon>
        <taxon>Panheteroptera</taxon>
        <taxon>Pentatomomorpha</taxon>
        <taxon>Coreoidea</taxon>
        <taxon>Alydidae</taxon>
        <taxon>Riptortus</taxon>
    </lineage>
</organism>
<reference evidence="2" key="1">
    <citation type="journal article" date="2013" name="PLoS ONE">
        <title>Gene expression in gut symbiotic organ of stinkbug affected by extracellular bacterial symbiont.</title>
        <authorList>
            <person name="Futahashi R."/>
            <person name="Tanaka K."/>
            <person name="Tanahashi M."/>
            <person name="Nikoh N."/>
            <person name="Kikuchi Y."/>
            <person name="Lee B.L."/>
            <person name="Fukatsu T."/>
        </authorList>
    </citation>
    <scope>NUCLEOTIDE SEQUENCE</scope>
    <source>
        <tissue evidence="2">Midgut</tissue>
    </source>
</reference>